<organism evidence="2 3">
    <name type="scientific">Salinisphaera dokdonensis CL-ES53</name>
    <dbReference type="NCBI Taxonomy" id="1304272"/>
    <lineage>
        <taxon>Bacteria</taxon>
        <taxon>Pseudomonadati</taxon>
        <taxon>Pseudomonadota</taxon>
        <taxon>Gammaproteobacteria</taxon>
        <taxon>Salinisphaerales</taxon>
        <taxon>Salinisphaeraceae</taxon>
        <taxon>Salinisphaera</taxon>
    </lineage>
</organism>
<proteinExistence type="predicted"/>
<dbReference type="Proteomes" id="UP001460888">
    <property type="component" value="Unassembled WGS sequence"/>
</dbReference>
<dbReference type="PANTHER" id="PTHR36836:SF1">
    <property type="entry name" value="COLANIC ACID BIOSYNTHESIS PROTEIN WCAK"/>
    <property type="match status" value="1"/>
</dbReference>
<evidence type="ECO:0000313" key="2">
    <source>
        <dbReference type="EMBL" id="MES1927733.1"/>
    </source>
</evidence>
<dbReference type="RefSeq" id="WP_353108391.1">
    <property type="nucleotide sequence ID" value="NZ_APND01000001.1"/>
</dbReference>
<reference evidence="2 3" key="1">
    <citation type="submission" date="2013-03" db="EMBL/GenBank/DDBJ databases">
        <title>Salinisphaera dokdonensis CL-ES53 Genome Sequencing.</title>
        <authorList>
            <person name="Li C."/>
            <person name="Lai Q."/>
            <person name="Shao Z."/>
        </authorList>
    </citation>
    <scope>NUCLEOTIDE SEQUENCE [LARGE SCALE GENOMIC DNA]</scope>
    <source>
        <strain evidence="2 3">CL-ES53</strain>
    </source>
</reference>
<keyword evidence="3" id="KW-1185">Reference proteome</keyword>
<dbReference type="PANTHER" id="PTHR36836">
    <property type="entry name" value="COLANIC ACID BIOSYNTHESIS PROTEIN WCAK"/>
    <property type="match status" value="1"/>
</dbReference>
<comment type="caution">
    <text evidence="2">The sequence shown here is derived from an EMBL/GenBank/DDBJ whole genome shotgun (WGS) entry which is preliminary data.</text>
</comment>
<evidence type="ECO:0000313" key="3">
    <source>
        <dbReference type="Proteomes" id="UP001460888"/>
    </source>
</evidence>
<gene>
    <name evidence="2" type="ORF">SADO_00715</name>
</gene>
<protein>
    <recommendedName>
        <fullName evidence="1">Polysaccharide pyruvyl transferase domain-containing protein</fullName>
    </recommendedName>
</protein>
<sequence>MWIEIRRAGFTNKGAELMLRATLEQMSSEFPDARFVMQPGHDSSSSPYLARARLGFYQKASLWRYRVQWGDFARFAPSKLREMFGLVLDHQVDVILDAGGFVYSDQWGTGPVQELRRSTTRWRRRGAKVILLPQAFGPFTTPSMRSEFSRAFENTDLVFARDQESYRNIVELVGEQKKLRLAPDFTNLLEGELPGWFNAQAHQFCIVPNARMIDKQPGVRSSDYLAFLERVVAAFLNRGVKPFVLIHEGEEDHKLGEALSARVGGLEVRVERNPLLLKGVLGNCLGTVGSRYHGLISSLSSGVPSLGIGWSHKYAELFSEYEFPEGMLKLGDEKSMIAEKLDILLDTRSRQEASDRLMQKSEQIKTQARAMWGEVIKVARGA</sequence>
<accession>A0ABV2AVU4</accession>
<feature type="domain" description="Polysaccharide pyruvyl transferase" evidence="1">
    <location>
        <begin position="12"/>
        <end position="312"/>
    </location>
</feature>
<evidence type="ECO:0000259" key="1">
    <source>
        <dbReference type="Pfam" id="PF04230"/>
    </source>
</evidence>
<dbReference type="InterPro" id="IPR007345">
    <property type="entry name" value="Polysacch_pyruvyl_Trfase"/>
</dbReference>
<dbReference type="Pfam" id="PF04230">
    <property type="entry name" value="PS_pyruv_trans"/>
    <property type="match status" value="1"/>
</dbReference>
<name>A0ABV2AVU4_9GAMM</name>
<dbReference type="EMBL" id="APND01000001">
    <property type="protein sequence ID" value="MES1927733.1"/>
    <property type="molecule type" value="Genomic_DNA"/>
</dbReference>